<evidence type="ECO:0000259" key="8">
    <source>
        <dbReference type="Pfam" id="PF01545"/>
    </source>
</evidence>
<dbReference type="InterPro" id="IPR027469">
    <property type="entry name" value="Cation_efflux_TMD_sf"/>
</dbReference>
<evidence type="ECO:0000256" key="1">
    <source>
        <dbReference type="ARBA" id="ARBA00004141"/>
    </source>
</evidence>
<dbReference type="eggNOG" id="KOG1485">
    <property type="taxonomic scope" value="Eukaryota"/>
</dbReference>
<dbReference type="SUPFAM" id="SSF161111">
    <property type="entry name" value="Cation efflux protein transmembrane domain-like"/>
    <property type="match status" value="1"/>
</dbReference>
<organism evidence="9 10">
    <name type="scientific">Coccomyxa subellipsoidea (strain C-169)</name>
    <name type="common">Green microalga</name>
    <dbReference type="NCBI Taxonomy" id="574566"/>
    <lineage>
        <taxon>Eukaryota</taxon>
        <taxon>Viridiplantae</taxon>
        <taxon>Chlorophyta</taxon>
        <taxon>core chlorophytes</taxon>
        <taxon>Trebouxiophyceae</taxon>
        <taxon>Trebouxiophyceae incertae sedis</taxon>
        <taxon>Coccomyxaceae</taxon>
        <taxon>Coccomyxa</taxon>
        <taxon>Coccomyxa subellipsoidea</taxon>
    </lineage>
</organism>
<keyword evidence="2" id="KW-0813">Transport</keyword>
<dbReference type="EMBL" id="AGSI01000001">
    <property type="protein sequence ID" value="EIE27327.1"/>
    <property type="molecule type" value="Genomic_DNA"/>
</dbReference>
<evidence type="ECO:0000256" key="6">
    <source>
        <dbReference type="SAM" id="MobiDB-lite"/>
    </source>
</evidence>
<dbReference type="SUPFAM" id="SSF160240">
    <property type="entry name" value="Cation efflux protein cytoplasmic domain-like"/>
    <property type="match status" value="1"/>
</dbReference>
<evidence type="ECO:0000256" key="7">
    <source>
        <dbReference type="SAM" id="Phobius"/>
    </source>
</evidence>
<protein>
    <submittedName>
        <fullName evidence="9">Cation efflux protein</fullName>
    </submittedName>
</protein>
<keyword evidence="3 7" id="KW-0812">Transmembrane</keyword>
<gene>
    <name evidence="9" type="ORF">COCSUDRAFT_21325</name>
</gene>
<evidence type="ECO:0000256" key="3">
    <source>
        <dbReference type="ARBA" id="ARBA00022692"/>
    </source>
</evidence>
<dbReference type="InterPro" id="IPR050291">
    <property type="entry name" value="CDF_Transporter"/>
</dbReference>
<evidence type="ECO:0000313" key="10">
    <source>
        <dbReference type="Proteomes" id="UP000007264"/>
    </source>
</evidence>
<dbReference type="GO" id="GO:0016020">
    <property type="term" value="C:membrane"/>
    <property type="evidence" value="ECO:0007669"/>
    <property type="project" value="UniProtKB-SubCell"/>
</dbReference>
<dbReference type="PANTHER" id="PTHR43840:SF52">
    <property type="entry name" value="CATION EFFLUX FAMILY PROTEIN"/>
    <property type="match status" value="1"/>
</dbReference>
<feature type="transmembrane region" description="Helical" evidence="7">
    <location>
        <begin position="68"/>
        <end position="88"/>
    </location>
</feature>
<comment type="caution">
    <text evidence="9">The sequence shown here is derived from an EMBL/GenBank/DDBJ whole genome shotgun (WGS) entry which is preliminary data.</text>
</comment>
<feature type="domain" description="Cation efflux protein transmembrane" evidence="8">
    <location>
        <begin position="3"/>
        <end position="191"/>
    </location>
</feature>
<dbReference type="Pfam" id="PF01545">
    <property type="entry name" value="Cation_efflux"/>
    <property type="match status" value="1"/>
</dbReference>
<keyword evidence="4 7" id="KW-1133">Transmembrane helix</keyword>
<feature type="transmembrane region" description="Helical" evidence="7">
    <location>
        <begin position="5"/>
        <end position="21"/>
    </location>
</feature>
<dbReference type="AlphaFoldDB" id="I0Z9K8"/>
<feature type="transmembrane region" description="Helical" evidence="7">
    <location>
        <begin position="108"/>
        <end position="130"/>
    </location>
</feature>
<dbReference type="Proteomes" id="UP000007264">
    <property type="component" value="Unassembled WGS sequence"/>
</dbReference>
<dbReference type="Gene3D" id="3.30.70.1350">
    <property type="entry name" value="Cation efflux protein, cytoplasmic domain"/>
    <property type="match status" value="1"/>
</dbReference>
<dbReference type="InterPro" id="IPR002524">
    <property type="entry name" value="Cation_efflux"/>
</dbReference>
<dbReference type="NCBIfam" id="TIGR01297">
    <property type="entry name" value="CDF"/>
    <property type="match status" value="1"/>
</dbReference>
<reference evidence="9 10" key="1">
    <citation type="journal article" date="2012" name="Genome Biol.">
        <title>The genome of the polar eukaryotic microalga coccomyxa subellipsoidea reveals traits of cold adaptation.</title>
        <authorList>
            <person name="Blanc G."/>
            <person name="Agarkova I."/>
            <person name="Grimwood J."/>
            <person name="Kuo A."/>
            <person name="Brueggeman A."/>
            <person name="Dunigan D."/>
            <person name="Gurnon J."/>
            <person name="Ladunga I."/>
            <person name="Lindquist E."/>
            <person name="Lucas S."/>
            <person name="Pangilinan J."/>
            <person name="Proschold T."/>
            <person name="Salamov A."/>
            <person name="Schmutz J."/>
            <person name="Weeks D."/>
            <person name="Yamada T."/>
            <person name="Claverie J.M."/>
            <person name="Grigoriev I."/>
            <person name="Van Etten J."/>
            <person name="Lomsadze A."/>
            <person name="Borodovsky M."/>
        </authorList>
    </citation>
    <scope>NUCLEOTIDE SEQUENCE [LARGE SCALE GENOMIC DNA]</scope>
    <source>
        <strain evidence="9 10">C-169</strain>
    </source>
</reference>
<dbReference type="Gene3D" id="1.20.1510.10">
    <property type="entry name" value="Cation efflux protein transmembrane domain"/>
    <property type="match status" value="1"/>
</dbReference>
<dbReference type="PANTHER" id="PTHR43840">
    <property type="entry name" value="MITOCHONDRIAL METAL TRANSPORTER 1-RELATED"/>
    <property type="match status" value="1"/>
</dbReference>
<evidence type="ECO:0000313" key="9">
    <source>
        <dbReference type="EMBL" id="EIE27327.1"/>
    </source>
</evidence>
<keyword evidence="5 7" id="KW-0472">Membrane</keyword>
<evidence type="ECO:0000256" key="5">
    <source>
        <dbReference type="ARBA" id="ARBA00023136"/>
    </source>
</evidence>
<dbReference type="GeneID" id="17045342"/>
<keyword evidence="10" id="KW-1185">Reference proteome</keyword>
<dbReference type="OrthoDB" id="78296at2759"/>
<sequence>MVSSLIANVMLLVAKIVAFILSQSKSVLASAADSFVDIASQVVIAVAEKYMRSADPRFPVGRTRLETVGVVACAIIMTIATIEVIQSAAQDLLAGFLHGQLPPLDMGWLMYAILGAATAVKVVLFIYCFALKNQSDSMLALAEDHSNDIVSNLGAIACGAIASISPKVWWVDSVGAILISLYIIWSWARILQGQVNKIVGLGAPVEFVTTLEELANAHDANMEVDVIRAYHFGARFIIEVIMPATMSVRESHDIALQLQHRVEGFDEVERAFVHVDYERRVEPEHKVDRNLQRNTMNLFEPHESCTLHGSGSGGALPSPRNNALEEKLSK</sequence>
<dbReference type="KEGG" id="csl:COCSUDRAFT_21325"/>
<dbReference type="RefSeq" id="XP_005651871.1">
    <property type="nucleotide sequence ID" value="XM_005651814.1"/>
</dbReference>
<name>I0Z9K8_COCSC</name>
<evidence type="ECO:0000256" key="4">
    <source>
        <dbReference type="ARBA" id="ARBA00022989"/>
    </source>
</evidence>
<dbReference type="InterPro" id="IPR036837">
    <property type="entry name" value="Cation_efflux_CTD_sf"/>
</dbReference>
<feature type="transmembrane region" description="Helical" evidence="7">
    <location>
        <begin position="169"/>
        <end position="188"/>
    </location>
</feature>
<feature type="region of interest" description="Disordered" evidence="6">
    <location>
        <begin position="302"/>
        <end position="330"/>
    </location>
</feature>
<dbReference type="GO" id="GO:0008324">
    <property type="term" value="F:monoatomic cation transmembrane transporter activity"/>
    <property type="evidence" value="ECO:0007669"/>
    <property type="project" value="InterPro"/>
</dbReference>
<proteinExistence type="predicted"/>
<dbReference type="InterPro" id="IPR058533">
    <property type="entry name" value="Cation_efflux_TM"/>
</dbReference>
<accession>I0Z9K8</accession>
<comment type="subcellular location">
    <subcellularLocation>
        <location evidence="1">Membrane</location>
        <topology evidence="1">Multi-pass membrane protein</topology>
    </subcellularLocation>
</comment>
<evidence type="ECO:0000256" key="2">
    <source>
        <dbReference type="ARBA" id="ARBA00022448"/>
    </source>
</evidence>